<dbReference type="GO" id="GO:0004066">
    <property type="term" value="F:asparagine synthase (glutamine-hydrolyzing) activity"/>
    <property type="evidence" value="ECO:0007669"/>
    <property type="project" value="UniProtKB-EC"/>
</dbReference>
<evidence type="ECO:0000256" key="5">
    <source>
        <dbReference type="ARBA" id="ARBA00022840"/>
    </source>
</evidence>
<evidence type="ECO:0000256" key="2">
    <source>
        <dbReference type="ARBA" id="ARBA00005752"/>
    </source>
</evidence>
<comment type="similarity">
    <text evidence="2">Belongs to the asparagine synthetase family.</text>
</comment>
<dbReference type="Pfam" id="PF00733">
    <property type="entry name" value="Asn_synthase"/>
    <property type="match status" value="1"/>
</dbReference>
<dbReference type="InterPro" id="IPR014729">
    <property type="entry name" value="Rossmann-like_a/b/a_fold"/>
</dbReference>
<dbReference type="Gene3D" id="3.40.50.620">
    <property type="entry name" value="HUPs"/>
    <property type="match status" value="1"/>
</dbReference>
<dbReference type="InterPro" id="IPR006426">
    <property type="entry name" value="Asn_synth_AEB"/>
</dbReference>
<dbReference type="OrthoDB" id="9763290at2"/>
<keyword evidence="4" id="KW-0547">Nucleotide-binding</keyword>
<evidence type="ECO:0000259" key="8">
    <source>
        <dbReference type="Pfam" id="PF13537"/>
    </source>
</evidence>
<dbReference type="EMBL" id="PKUS01000015">
    <property type="protein sequence ID" value="PLW68404.1"/>
    <property type="molecule type" value="Genomic_DNA"/>
</dbReference>
<dbReference type="InterPro" id="IPR051786">
    <property type="entry name" value="ASN_synthetase/amidase"/>
</dbReference>
<dbReference type="InterPro" id="IPR001962">
    <property type="entry name" value="Asn_synthase"/>
</dbReference>
<reference evidence="9 10" key="1">
    <citation type="submission" date="2018-01" db="EMBL/GenBank/DDBJ databases">
        <title>The draft genome sequence of Halioglobus lutimaris HF004.</title>
        <authorList>
            <person name="Du Z.-J."/>
            <person name="Shi M.-J."/>
        </authorList>
    </citation>
    <scope>NUCLEOTIDE SEQUENCE [LARGE SCALE GENOMIC DNA]</scope>
    <source>
        <strain evidence="9 10">HF004</strain>
    </source>
</reference>
<dbReference type="EC" id="6.3.5.4" evidence="3"/>
<dbReference type="Proteomes" id="UP000235005">
    <property type="component" value="Unassembled WGS sequence"/>
</dbReference>
<feature type="domain" description="Glutamine amidotransferase type-2" evidence="8">
    <location>
        <begin position="9"/>
        <end position="89"/>
    </location>
</feature>
<keyword evidence="5" id="KW-0067">ATP-binding</keyword>
<evidence type="ECO:0000259" key="7">
    <source>
        <dbReference type="Pfam" id="PF00733"/>
    </source>
</evidence>
<dbReference type="InterPro" id="IPR017932">
    <property type="entry name" value="GATase_2_dom"/>
</dbReference>
<dbReference type="GO" id="GO:0005524">
    <property type="term" value="F:ATP binding"/>
    <property type="evidence" value="ECO:0007669"/>
    <property type="project" value="UniProtKB-KW"/>
</dbReference>
<dbReference type="SUPFAM" id="SSF52402">
    <property type="entry name" value="Adenine nucleotide alpha hydrolases-like"/>
    <property type="match status" value="1"/>
</dbReference>
<dbReference type="InterPro" id="IPR029055">
    <property type="entry name" value="Ntn_hydrolases_N"/>
</dbReference>
<comment type="catalytic activity">
    <reaction evidence="6">
        <text>L-aspartate + L-glutamine + ATP + H2O = L-asparagine + L-glutamate + AMP + diphosphate + H(+)</text>
        <dbReference type="Rhea" id="RHEA:12228"/>
        <dbReference type="ChEBI" id="CHEBI:15377"/>
        <dbReference type="ChEBI" id="CHEBI:15378"/>
        <dbReference type="ChEBI" id="CHEBI:29985"/>
        <dbReference type="ChEBI" id="CHEBI:29991"/>
        <dbReference type="ChEBI" id="CHEBI:30616"/>
        <dbReference type="ChEBI" id="CHEBI:33019"/>
        <dbReference type="ChEBI" id="CHEBI:58048"/>
        <dbReference type="ChEBI" id="CHEBI:58359"/>
        <dbReference type="ChEBI" id="CHEBI:456215"/>
        <dbReference type="EC" id="6.3.5.4"/>
    </reaction>
</comment>
<comment type="caution">
    <text evidence="9">The sequence shown here is derived from an EMBL/GenBank/DDBJ whole genome shotgun (WGS) entry which is preliminary data.</text>
</comment>
<keyword evidence="10" id="KW-1185">Reference proteome</keyword>
<evidence type="ECO:0000256" key="4">
    <source>
        <dbReference type="ARBA" id="ARBA00022741"/>
    </source>
</evidence>
<dbReference type="PANTHER" id="PTHR43284">
    <property type="entry name" value="ASPARAGINE SYNTHETASE (GLUTAMINE-HYDROLYZING)"/>
    <property type="match status" value="1"/>
</dbReference>
<feature type="domain" description="Asparagine synthetase" evidence="7">
    <location>
        <begin position="173"/>
        <end position="544"/>
    </location>
</feature>
<dbReference type="SUPFAM" id="SSF56235">
    <property type="entry name" value="N-terminal nucleophile aminohydrolases (Ntn hydrolases)"/>
    <property type="match status" value="1"/>
</dbReference>
<dbReference type="PIRSF" id="PIRSF001589">
    <property type="entry name" value="Asn_synthetase_glu-h"/>
    <property type="match status" value="1"/>
</dbReference>
<gene>
    <name evidence="9" type="ORF">C0039_12770</name>
</gene>
<dbReference type="PANTHER" id="PTHR43284:SF1">
    <property type="entry name" value="ASPARAGINE SYNTHETASE"/>
    <property type="match status" value="1"/>
</dbReference>
<dbReference type="Pfam" id="PF13537">
    <property type="entry name" value="GATase_7"/>
    <property type="match status" value="1"/>
</dbReference>
<protein>
    <recommendedName>
        <fullName evidence="3">asparagine synthase (glutamine-hydrolyzing)</fullName>
        <ecNumber evidence="3">6.3.5.4</ecNumber>
    </recommendedName>
</protein>
<accession>A0A2N5X1N1</accession>
<dbReference type="AlphaFoldDB" id="A0A2N5X1N1"/>
<evidence type="ECO:0000313" key="9">
    <source>
        <dbReference type="EMBL" id="PLW68404.1"/>
    </source>
</evidence>
<comment type="pathway">
    <text evidence="1">Amino-acid biosynthesis; L-asparagine biosynthesis; L-asparagine from L-aspartate (L-Gln route): step 1/1.</text>
</comment>
<dbReference type="Gene3D" id="3.60.20.10">
    <property type="entry name" value="Glutamine Phosphoribosylpyrophosphate, subunit 1, domain 1"/>
    <property type="match status" value="1"/>
</dbReference>
<organism evidence="9 10">
    <name type="scientific">Pseudohalioglobus lutimaris</name>
    <dbReference type="NCBI Taxonomy" id="1737061"/>
    <lineage>
        <taxon>Bacteria</taxon>
        <taxon>Pseudomonadati</taxon>
        <taxon>Pseudomonadota</taxon>
        <taxon>Gammaproteobacteria</taxon>
        <taxon>Cellvibrionales</taxon>
        <taxon>Halieaceae</taxon>
        <taxon>Pseudohalioglobus</taxon>
    </lineage>
</organism>
<sequence length="564" mass="62060">MIDLIPGSRIDNRDELADRLSMPRAQVARMGIAELVLEAYQRWGEDCPKYLLGDFAFVIKDGTRLFLARDPMGVCPLYIGHGDAGFVYGGDVHEVLGHPGVCAEMSPRAILTYLITGGFHDPELTLYQQVTKLPAAHSLTVTGSGSGSQQRRYWHPAETARFSGQSSAEYSAQLRELLTDAVRVRLPAEGHIATHLSGGLDSSAIAALAASQLDDPARLEAWSWMRPPASAEEEGDPEWSLARAVADKWNIPLHFTPFGERDFLNILQRKPLLDNDSADLWYEFPVREQMRSRGIGIVLSGWGGDQFISNAGESAYLEGLLSRNALGTLADLAGLAKNSRRPARAVASLARHQLAAPLLDYVRWRLSRASFNGWGDDGLQLATPEFQQWARQFSETIDRLQPRLRVRGRQLQELASGTIYNRVEAWAASGARAGVSYRYPLLDQRIVEFALGLPPGQYCGAGKSRRLFRDSMQGYFPAQQREGVTKREPQRVQEAYDTMASALNRLLLKFPPAPNPWIDVAALQRAAAALPPPGAALTGEALTALLSVKRATILATLSVDLPHF</sequence>
<dbReference type="RefSeq" id="WP_101518261.1">
    <property type="nucleotide sequence ID" value="NZ_PKUS01000015.1"/>
</dbReference>
<name>A0A2N5X1N1_9GAMM</name>
<evidence type="ECO:0000256" key="3">
    <source>
        <dbReference type="ARBA" id="ARBA00012737"/>
    </source>
</evidence>
<evidence type="ECO:0000313" key="10">
    <source>
        <dbReference type="Proteomes" id="UP000235005"/>
    </source>
</evidence>
<evidence type="ECO:0000256" key="6">
    <source>
        <dbReference type="ARBA" id="ARBA00048741"/>
    </source>
</evidence>
<evidence type="ECO:0000256" key="1">
    <source>
        <dbReference type="ARBA" id="ARBA00005187"/>
    </source>
</evidence>
<proteinExistence type="inferred from homology"/>
<dbReference type="GO" id="GO:0006529">
    <property type="term" value="P:asparagine biosynthetic process"/>
    <property type="evidence" value="ECO:0007669"/>
    <property type="project" value="InterPro"/>
</dbReference>